<evidence type="ECO:0008006" key="3">
    <source>
        <dbReference type="Google" id="ProtNLM"/>
    </source>
</evidence>
<sequence length="345" mass="38138">MDISILHKDTDYQLVGVDRKKLSLQGETDTVDLPRKKAGQIRLVPKTRMSEHIAGVGEIQAIQKNSPLTDPKLVWQSAVSKMENDARIQEDQVRANVYARMQAAAMSGGNTTAVFNQGIDEIESAMEQTSRIEDFAQQMPADMKAPFDAVQLTFDLQLPPGLEAPYLVAFVDYQEPGKQPIIRRPIFRELDAKETNIQTITIDEDGFPLDFTLLGTSVAVYDGNQEIATIRSPKIVGLPRSEAIKFMRNARANKSPSGSLAAAPIPLFAPSNFLNSLDSKILDTQIEVSTDANGRAQSLKIISPQKSKLESDVRRLLLDVPFYPALESGQPIKSKVTLKIRDFIS</sequence>
<evidence type="ECO:0000313" key="2">
    <source>
        <dbReference type="Proteomes" id="UP000622317"/>
    </source>
</evidence>
<comment type="caution">
    <text evidence="1">The sequence shown here is derived from an EMBL/GenBank/DDBJ whole genome shotgun (WGS) entry which is preliminary data.</text>
</comment>
<protein>
    <recommendedName>
        <fullName evidence="3">TonB C-terminal domain-containing protein</fullName>
    </recommendedName>
</protein>
<proteinExistence type="predicted"/>
<dbReference type="Proteomes" id="UP000622317">
    <property type="component" value="Unassembled WGS sequence"/>
</dbReference>
<dbReference type="RefSeq" id="WP_191616569.1">
    <property type="nucleotide sequence ID" value="NZ_JACYFG010000007.1"/>
</dbReference>
<reference evidence="1" key="1">
    <citation type="submission" date="2020-09" db="EMBL/GenBank/DDBJ databases">
        <title>Pelagicoccus enzymogenes sp. nov. with an EPS production, isolated from marine sediment.</title>
        <authorList>
            <person name="Feng X."/>
        </authorList>
    </citation>
    <scope>NUCLEOTIDE SEQUENCE</scope>
    <source>
        <strain evidence="1">NFK12</strain>
    </source>
</reference>
<dbReference type="AlphaFoldDB" id="A0A927IHH1"/>
<dbReference type="EMBL" id="JACYFG010000007">
    <property type="protein sequence ID" value="MBD5779445.1"/>
    <property type="molecule type" value="Genomic_DNA"/>
</dbReference>
<accession>A0A927IHH1</accession>
<name>A0A927IHH1_9BACT</name>
<evidence type="ECO:0000313" key="1">
    <source>
        <dbReference type="EMBL" id="MBD5779445.1"/>
    </source>
</evidence>
<gene>
    <name evidence="1" type="ORF">IEN85_08055</name>
</gene>
<keyword evidence="2" id="KW-1185">Reference proteome</keyword>
<organism evidence="1 2">
    <name type="scientific">Pelagicoccus enzymogenes</name>
    <dbReference type="NCBI Taxonomy" id="2773457"/>
    <lineage>
        <taxon>Bacteria</taxon>
        <taxon>Pseudomonadati</taxon>
        <taxon>Verrucomicrobiota</taxon>
        <taxon>Opitutia</taxon>
        <taxon>Puniceicoccales</taxon>
        <taxon>Pelagicoccaceae</taxon>
        <taxon>Pelagicoccus</taxon>
    </lineage>
</organism>